<gene>
    <name evidence="2" type="ORF">AACH06_25615</name>
</gene>
<name>A0ABU9BWU2_9BURK</name>
<sequence>MNRCKGNAILNLIIFLSVILIVVEVIPDYLPADAADVQALSKAAASNEPAKAALVEALKANPNPSRGQLRQIKQHVDELLLVAASREVTGDATLPAPSELRARDAKLLAERESQIQSKDWSGMTDEEKTWFLEAKYGYALIFLSIILVPWVVLKAFLWRFRG</sequence>
<comment type="caution">
    <text evidence="2">The sequence shown here is derived from an EMBL/GenBank/DDBJ whole genome shotgun (WGS) entry which is preliminary data.</text>
</comment>
<dbReference type="RefSeq" id="WP_341428647.1">
    <property type="nucleotide sequence ID" value="NZ_JBBUTG010000026.1"/>
</dbReference>
<organism evidence="2 3">
    <name type="scientific">Ideonella lacteola</name>
    <dbReference type="NCBI Taxonomy" id="2984193"/>
    <lineage>
        <taxon>Bacteria</taxon>
        <taxon>Pseudomonadati</taxon>
        <taxon>Pseudomonadota</taxon>
        <taxon>Betaproteobacteria</taxon>
        <taxon>Burkholderiales</taxon>
        <taxon>Sphaerotilaceae</taxon>
        <taxon>Ideonella</taxon>
    </lineage>
</organism>
<protein>
    <submittedName>
        <fullName evidence="2">Uncharacterized protein</fullName>
    </submittedName>
</protein>
<dbReference type="Proteomes" id="UP001371218">
    <property type="component" value="Unassembled WGS sequence"/>
</dbReference>
<feature type="transmembrane region" description="Helical" evidence="1">
    <location>
        <begin position="136"/>
        <end position="157"/>
    </location>
</feature>
<accession>A0ABU9BWU2</accession>
<evidence type="ECO:0000313" key="3">
    <source>
        <dbReference type="Proteomes" id="UP001371218"/>
    </source>
</evidence>
<keyword evidence="3" id="KW-1185">Reference proteome</keyword>
<feature type="transmembrane region" description="Helical" evidence="1">
    <location>
        <begin position="7"/>
        <end position="26"/>
    </location>
</feature>
<keyword evidence="1" id="KW-0812">Transmembrane</keyword>
<keyword evidence="1" id="KW-1133">Transmembrane helix</keyword>
<evidence type="ECO:0000256" key="1">
    <source>
        <dbReference type="SAM" id="Phobius"/>
    </source>
</evidence>
<proteinExistence type="predicted"/>
<keyword evidence="1" id="KW-0472">Membrane</keyword>
<reference evidence="2 3" key="1">
    <citation type="submission" date="2024-04" db="EMBL/GenBank/DDBJ databases">
        <title>Novel species of the genus Ideonella isolated from streams.</title>
        <authorList>
            <person name="Lu H."/>
        </authorList>
    </citation>
    <scope>NUCLEOTIDE SEQUENCE [LARGE SCALE GENOMIC DNA]</scope>
    <source>
        <strain evidence="2 3">DXS29W</strain>
    </source>
</reference>
<evidence type="ECO:0000313" key="2">
    <source>
        <dbReference type="EMBL" id="MEK8034219.1"/>
    </source>
</evidence>
<dbReference type="EMBL" id="JBBUTG010000026">
    <property type="protein sequence ID" value="MEK8034219.1"/>
    <property type="molecule type" value="Genomic_DNA"/>
</dbReference>